<dbReference type="EMBL" id="JABXXO010000010">
    <property type="protein sequence ID" value="KAF7768514.1"/>
    <property type="molecule type" value="Genomic_DNA"/>
</dbReference>
<evidence type="ECO:0000313" key="2">
    <source>
        <dbReference type="EMBL" id="KAF7768514.1"/>
    </source>
</evidence>
<name>A0A8H7EZ86_AGABI</name>
<gene>
    <name evidence="2" type="ORF">Agabi119p4_7757</name>
</gene>
<evidence type="ECO:0000313" key="3">
    <source>
        <dbReference type="Proteomes" id="UP000629468"/>
    </source>
</evidence>
<feature type="transmembrane region" description="Helical" evidence="1">
    <location>
        <begin position="366"/>
        <end position="388"/>
    </location>
</feature>
<feature type="transmembrane region" description="Helical" evidence="1">
    <location>
        <begin position="400"/>
        <end position="420"/>
    </location>
</feature>
<organism evidence="2 3">
    <name type="scientific">Agaricus bisporus var. burnettii</name>
    <dbReference type="NCBI Taxonomy" id="192524"/>
    <lineage>
        <taxon>Eukaryota</taxon>
        <taxon>Fungi</taxon>
        <taxon>Dikarya</taxon>
        <taxon>Basidiomycota</taxon>
        <taxon>Agaricomycotina</taxon>
        <taxon>Agaricomycetes</taxon>
        <taxon>Agaricomycetidae</taxon>
        <taxon>Agaricales</taxon>
        <taxon>Agaricineae</taxon>
        <taxon>Agaricaceae</taxon>
        <taxon>Agaricus</taxon>
    </lineage>
</organism>
<dbReference type="AlphaFoldDB" id="A0A8H7EZ86"/>
<protein>
    <recommendedName>
        <fullName evidence="4">WW domain-containing protein</fullName>
    </recommendedName>
</protein>
<keyword evidence="1" id="KW-0472">Membrane</keyword>
<evidence type="ECO:0000256" key="1">
    <source>
        <dbReference type="SAM" id="Phobius"/>
    </source>
</evidence>
<accession>A0A8H7EZ86</accession>
<comment type="caution">
    <text evidence="2">The sequence shown here is derived from an EMBL/GenBank/DDBJ whole genome shotgun (WGS) entry which is preliminary data.</text>
</comment>
<keyword evidence="1" id="KW-0812">Transmembrane</keyword>
<evidence type="ECO:0008006" key="4">
    <source>
        <dbReference type="Google" id="ProtNLM"/>
    </source>
</evidence>
<dbReference type="Proteomes" id="UP000629468">
    <property type="component" value="Unassembled WGS sequence"/>
</dbReference>
<proteinExistence type="predicted"/>
<reference evidence="2 3" key="1">
    <citation type="journal article" name="Sci. Rep.">
        <title>Telomere-to-telomere assembled and centromere annotated genomes of the two main subspecies of the button mushroom Agaricus bisporus reveal especially polymorphic chromosome ends.</title>
        <authorList>
            <person name="Sonnenberg A.S.M."/>
            <person name="Sedaghat-Telgerd N."/>
            <person name="Lavrijssen B."/>
            <person name="Ohm R.A."/>
            <person name="Hendrickx P.M."/>
            <person name="Scholtmeijer K."/>
            <person name="Baars J.J.P."/>
            <person name="van Peer A."/>
        </authorList>
    </citation>
    <scope>NUCLEOTIDE SEQUENCE [LARGE SCALE GENOMIC DNA]</scope>
    <source>
        <strain evidence="2 3">H119_p4</strain>
    </source>
</reference>
<keyword evidence="1" id="KW-1133">Transmembrane helix</keyword>
<sequence length="446" mass="51147">MQHNTTNLGHVHSTRISVSEDGTTIAESRPCIYHPTSPSYTRRYNLNRTIKDELPECQIEPFSTSSTQNCETLPPGWQRYVHPEGLPYFSLPGPSDICSMRVVTEEWLYDPEIFAVVQNAIKGIHDKISRTSYDPGDSDLFVDLCRDEDCKLSQETGGRAHCEYYLVNHSNRRIYWAEKVILNYKLSQLLHNVRGKLSGHQADICLEAEYWTNWDNFPNLQKKKSDTYDYVVETILDVMTDIVSSDTSAFGYTYEELQKRLEIVRAGKDCKSSNWHIGRFMKEIASERLRNYYGAKCARLSRDQAVFEVTEPEELSILLEAMSPLLFLIPHAQLQRVKTLIVDQTVVMLQWNKLFDQLQEEWNHTVLIATIILAANCAFLAIPLFQGADFVDTHSSPEQVASYVSLTTSLFGLVLGMVMYRHHKTRKPTNPDELVGFLLCSSYFKS</sequence>